<evidence type="ECO:0000313" key="2">
    <source>
        <dbReference type="EMBL" id="CAJ1950485.1"/>
    </source>
</evidence>
<accession>A0AA86SBG5</accession>
<dbReference type="Gramene" id="rna-AYBTSS11_LOCUS14282">
    <property type="protein sequence ID" value="CAJ1950485.1"/>
    <property type="gene ID" value="gene-AYBTSS11_LOCUS14282"/>
</dbReference>
<gene>
    <name evidence="2" type="ORF">AYBTSS11_LOCUS14282</name>
</gene>
<dbReference type="EMBL" id="OY731401">
    <property type="protein sequence ID" value="CAJ1950485.1"/>
    <property type="molecule type" value="Genomic_DNA"/>
</dbReference>
<keyword evidence="3" id="KW-1185">Reference proteome</keyword>
<evidence type="ECO:0000313" key="3">
    <source>
        <dbReference type="Proteomes" id="UP001189624"/>
    </source>
</evidence>
<dbReference type="AlphaFoldDB" id="A0AA86SBG5"/>
<proteinExistence type="predicted"/>
<reference evidence="2" key="1">
    <citation type="submission" date="2023-10" db="EMBL/GenBank/DDBJ databases">
        <authorList>
            <person name="Domelevo Entfellner J.-B."/>
        </authorList>
    </citation>
    <scope>NUCLEOTIDE SEQUENCE</scope>
</reference>
<dbReference type="Proteomes" id="UP001189624">
    <property type="component" value="Chromosome 4"/>
</dbReference>
<feature type="region of interest" description="Disordered" evidence="1">
    <location>
        <begin position="65"/>
        <end position="84"/>
    </location>
</feature>
<protein>
    <submittedName>
        <fullName evidence="2">Uncharacterized protein</fullName>
    </submittedName>
</protein>
<sequence length="84" mass="9217">MGKDDIGEDGGMGWEGKSGNKDIEKLWVAWRERGVVAVTKGVSAVQRETHEATYGWASCALSHSQSHHQTMSRHSTPHVSDILT</sequence>
<organism evidence="2 3">
    <name type="scientific">Sphenostylis stenocarpa</name>
    <dbReference type="NCBI Taxonomy" id="92480"/>
    <lineage>
        <taxon>Eukaryota</taxon>
        <taxon>Viridiplantae</taxon>
        <taxon>Streptophyta</taxon>
        <taxon>Embryophyta</taxon>
        <taxon>Tracheophyta</taxon>
        <taxon>Spermatophyta</taxon>
        <taxon>Magnoliopsida</taxon>
        <taxon>eudicotyledons</taxon>
        <taxon>Gunneridae</taxon>
        <taxon>Pentapetalae</taxon>
        <taxon>rosids</taxon>
        <taxon>fabids</taxon>
        <taxon>Fabales</taxon>
        <taxon>Fabaceae</taxon>
        <taxon>Papilionoideae</taxon>
        <taxon>50 kb inversion clade</taxon>
        <taxon>NPAAA clade</taxon>
        <taxon>indigoferoid/millettioid clade</taxon>
        <taxon>Phaseoleae</taxon>
        <taxon>Sphenostylis</taxon>
    </lineage>
</organism>
<evidence type="ECO:0000256" key="1">
    <source>
        <dbReference type="SAM" id="MobiDB-lite"/>
    </source>
</evidence>
<name>A0AA86SBG5_9FABA</name>